<reference evidence="1 2" key="1">
    <citation type="submission" date="2019-08" db="EMBL/GenBank/DDBJ databases">
        <title>Pedobacter sp. nov., isolated from Han river, South Korea.</title>
        <authorList>
            <person name="Lee D.-H."/>
            <person name="Kim Y.-S."/>
            <person name="Hwang E.-M."/>
            <person name="Le Tran T.C."/>
            <person name="Cha C.-J."/>
        </authorList>
    </citation>
    <scope>NUCLEOTIDE SEQUENCE [LARGE SCALE GENOMIC DNA]</scope>
    <source>
        <strain evidence="1 2">CJ43</strain>
    </source>
</reference>
<dbReference type="Proteomes" id="UP000323653">
    <property type="component" value="Chromosome"/>
</dbReference>
<dbReference type="KEGG" id="pej:FYC62_05110"/>
<dbReference type="AlphaFoldDB" id="A0A5C0VGU7"/>
<keyword evidence="2" id="KW-1185">Reference proteome</keyword>
<dbReference type="EMBL" id="CP043329">
    <property type="protein sequence ID" value="QEK51122.1"/>
    <property type="molecule type" value="Genomic_DNA"/>
</dbReference>
<name>A0A5C0VGU7_9SPHI</name>
<proteinExistence type="predicted"/>
<protein>
    <submittedName>
        <fullName evidence="1">Uncharacterized protein</fullName>
    </submittedName>
</protein>
<organism evidence="1 2">
    <name type="scientific">Pedobacter aquae</name>
    <dbReference type="NCBI Taxonomy" id="2605747"/>
    <lineage>
        <taxon>Bacteria</taxon>
        <taxon>Pseudomonadati</taxon>
        <taxon>Bacteroidota</taxon>
        <taxon>Sphingobacteriia</taxon>
        <taxon>Sphingobacteriales</taxon>
        <taxon>Sphingobacteriaceae</taxon>
        <taxon>Pedobacter</taxon>
    </lineage>
</organism>
<evidence type="ECO:0000313" key="1">
    <source>
        <dbReference type="EMBL" id="QEK51122.1"/>
    </source>
</evidence>
<dbReference type="RefSeq" id="WP_039453719.1">
    <property type="nucleotide sequence ID" value="NZ_CP043329.1"/>
</dbReference>
<accession>A0A5C0VGU7</accession>
<sequence>MNNFVQIKKVAQYDKVSYYSVTINSETTSLFEQFIATHTANNKEKLNHILAWLQEIGIKYGAQTYLFRPEAYLSDTSALPPTGKDKEPTYIENGETESNNLRLYCFRLNENVVVLYSGDLKTADKAQDCINVKSHFLLANKLTRALENSIKENEVYWNEDCTDIIFDSDLEIAY</sequence>
<evidence type="ECO:0000313" key="2">
    <source>
        <dbReference type="Proteomes" id="UP000323653"/>
    </source>
</evidence>
<gene>
    <name evidence="1" type="ORF">FYC62_05110</name>
</gene>